<name>A0A1F6AIG6_9BACT</name>
<organism evidence="1 2">
    <name type="scientific">Candidatus Gottesmanbacteria bacterium RIFCSPLOWO2_01_FULL_43_11b</name>
    <dbReference type="NCBI Taxonomy" id="1798392"/>
    <lineage>
        <taxon>Bacteria</taxon>
        <taxon>Candidatus Gottesmaniibacteriota</taxon>
    </lineage>
</organism>
<reference evidence="1 2" key="1">
    <citation type="journal article" date="2016" name="Nat. Commun.">
        <title>Thousands of microbial genomes shed light on interconnected biogeochemical processes in an aquifer system.</title>
        <authorList>
            <person name="Anantharaman K."/>
            <person name="Brown C.T."/>
            <person name="Hug L.A."/>
            <person name="Sharon I."/>
            <person name="Castelle C.J."/>
            <person name="Probst A.J."/>
            <person name="Thomas B.C."/>
            <person name="Singh A."/>
            <person name="Wilkins M.J."/>
            <person name="Karaoz U."/>
            <person name="Brodie E.L."/>
            <person name="Williams K.H."/>
            <person name="Hubbard S.S."/>
            <person name="Banfield J.F."/>
        </authorList>
    </citation>
    <scope>NUCLEOTIDE SEQUENCE [LARGE SCALE GENOMIC DNA]</scope>
</reference>
<evidence type="ECO:0008006" key="3">
    <source>
        <dbReference type="Google" id="ProtNLM"/>
    </source>
</evidence>
<sequence>MKKIVEWILTAKVLTFPRRYLVRIIARAMSVSRIGALYVLNLQDPETAKAVNLIAHIKRETTMLLSDFCAYQLYTTVKKTRKVKGDIAEVGVYKGGSAKLICEASPHKKIYLFDTFKGLPELSINDKSSHFKKGDYATSFEIVKTYLKKYRNVIFCKGFFPATADFVKKNKFSFVHIDVDLYEATFNCLKFFYPRMNKGGVILGHDYPGAPGVKKAFDDFFRDKPQTIFEIPGTGQCLISK</sequence>
<dbReference type="STRING" id="1798392.A3A79_05005"/>
<dbReference type="SUPFAM" id="SSF53335">
    <property type="entry name" value="S-adenosyl-L-methionine-dependent methyltransferases"/>
    <property type="match status" value="1"/>
</dbReference>
<accession>A0A1F6AIG6</accession>
<gene>
    <name evidence="1" type="ORF">A3A79_05005</name>
</gene>
<evidence type="ECO:0000313" key="1">
    <source>
        <dbReference type="EMBL" id="OGG24514.1"/>
    </source>
</evidence>
<protein>
    <recommendedName>
        <fullName evidence="3">Macrocin-O-methyltransferase</fullName>
    </recommendedName>
</protein>
<dbReference type="Gene3D" id="3.40.50.150">
    <property type="entry name" value="Vaccinia Virus protein VP39"/>
    <property type="match status" value="1"/>
</dbReference>
<dbReference type="Proteomes" id="UP000178759">
    <property type="component" value="Unassembled WGS sequence"/>
</dbReference>
<dbReference type="EMBL" id="MFJV01000001">
    <property type="protein sequence ID" value="OGG24514.1"/>
    <property type="molecule type" value="Genomic_DNA"/>
</dbReference>
<dbReference type="PANTHER" id="PTHR40036:SF1">
    <property type="entry name" value="MACROCIN O-METHYLTRANSFERASE"/>
    <property type="match status" value="1"/>
</dbReference>
<dbReference type="InterPro" id="IPR029063">
    <property type="entry name" value="SAM-dependent_MTases_sf"/>
</dbReference>
<evidence type="ECO:0000313" key="2">
    <source>
        <dbReference type="Proteomes" id="UP000178759"/>
    </source>
</evidence>
<dbReference type="AlphaFoldDB" id="A0A1F6AIG6"/>
<dbReference type="InterPro" id="IPR008884">
    <property type="entry name" value="TylF_MeTrfase"/>
</dbReference>
<comment type="caution">
    <text evidence="1">The sequence shown here is derived from an EMBL/GenBank/DDBJ whole genome shotgun (WGS) entry which is preliminary data.</text>
</comment>
<proteinExistence type="predicted"/>
<dbReference type="PANTHER" id="PTHR40036">
    <property type="entry name" value="MACROCIN O-METHYLTRANSFERASE"/>
    <property type="match status" value="1"/>
</dbReference>
<dbReference type="Pfam" id="PF05711">
    <property type="entry name" value="TylF"/>
    <property type="match status" value="1"/>
</dbReference>